<dbReference type="Gene3D" id="3.10.450.160">
    <property type="entry name" value="inner membrane protein cigr"/>
    <property type="match status" value="1"/>
</dbReference>
<feature type="signal peptide" evidence="2">
    <location>
        <begin position="1"/>
        <end position="26"/>
    </location>
</feature>
<feature type="compositionally biased region" description="Low complexity" evidence="1">
    <location>
        <begin position="44"/>
        <end position="62"/>
    </location>
</feature>
<feature type="region of interest" description="Disordered" evidence="1">
    <location>
        <begin position="29"/>
        <end position="65"/>
    </location>
</feature>
<keyword evidence="4" id="KW-1185">Reference proteome</keyword>
<accession>A0A1H9DS51</accession>
<dbReference type="Pfam" id="PF11776">
    <property type="entry name" value="RcnB"/>
    <property type="match status" value="1"/>
</dbReference>
<evidence type="ECO:0000313" key="4">
    <source>
        <dbReference type="Proteomes" id="UP000242515"/>
    </source>
</evidence>
<dbReference type="EMBL" id="FOGC01000001">
    <property type="protein sequence ID" value="SEQ16320.1"/>
    <property type="molecule type" value="Genomic_DNA"/>
</dbReference>
<proteinExistence type="predicted"/>
<dbReference type="OrthoDB" id="6538939at2"/>
<feature type="chain" id="PRO_5017297474" evidence="2">
    <location>
        <begin position="27"/>
        <end position="146"/>
    </location>
</feature>
<dbReference type="AlphaFoldDB" id="A0A1H9DS51"/>
<protein>
    <submittedName>
        <fullName evidence="3">Nickel/cobalt transporter regulator</fullName>
    </submittedName>
</protein>
<name>A0A1H9DS51_9GAMM</name>
<evidence type="ECO:0000256" key="1">
    <source>
        <dbReference type="SAM" id="MobiDB-lite"/>
    </source>
</evidence>
<sequence>MFNSLSSTAKALVVGLTVSFLTVSCADHHDTDDSETTVNQPATVPDVQQPAVEQPAPAVPSEPEAKKFNDPLELASFTGDFKQYQAGDTVPAMYRTAQYTISKWQLRKLPAPSAGSHWTYFGGSYVLITDAEGKILRMFSGEIIYR</sequence>
<gene>
    <name evidence="3" type="ORF">SAMN05216522_101390</name>
</gene>
<evidence type="ECO:0000313" key="3">
    <source>
        <dbReference type="EMBL" id="SEQ16320.1"/>
    </source>
</evidence>
<dbReference type="InterPro" id="IPR024572">
    <property type="entry name" value="RcnB"/>
</dbReference>
<reference evidence="4" key="1">
    <citation type="submission" date="2016-10" db="EMBL/GenBank/DDBJ databases">
        <authorList>
            <person name="Varghese N."/>
            <person name="Submissions S."/>
        </authorList>
    </citation>
    <scope>NUCLEOTIDE SEQUENCE [LARGE SCALE GENOMIC DNA]</scope>
    <source>
        <strain evidence="4">8N4</strain>
    </source>
</reference>
<keyword evidence="2" id="KW-0732">Signal</keyword>
<dbReference type="Proteomes" id="UP000242515">
    <property type="component" value="Unassembled WGS sequence"/>
</dbReference>
<organism evidence="3 4">
    <name type="scientific">Rosenbergiella nectarea</name>
    <dbReference type="NCBI Taxonomy" id="988801"/>
    <lineage>
        <taxon>Bacteria</taxon>
        <taxon>Pseudomonadati</taxon>
        <taxon>Pseudomonadota</taxon>
        <taxon>Gammaproteobacteria</taxon>
        <taxon>Enterobacterales</taxon>
        <taxon>Erwiniaceae</taxon>
        <taxon>Rosenbergiella</taxon>
    </lineage>
</organism>
<evidence type="ECO:0000256" key="2">
    <source>
        <dbReference type="SAM" id="SignalP"/>
    </source>
</evidence>